<evidence type="ECO:0000313" key="3">
    <source>
        <dbReference type="Proteomes" id="UP000095229"/>
    </source>
</evidence>
<comment type="caution">
    <text evidence="2">The sequence shown here is derived from an EMBL/GenBank/DDBJ whole genome shotgun (WGS) entry which is preliminary data.</text>
</comment>
<evidence type="ECO:0000313" key="2">
    <source>
        <dbReference type="EMBL" id="OEH47180.1"/>
    </source>
</evidence>
<dbReference type="AlphaFoldDB" id="A0A1E5JRU5"/>
<keyword evidence="2" id="KW-0378">Hydrolase</keyword>
<protein>
    <submittedName>
        <fullName evidence="2">D-alanyl-D-alanine carboxypeptidase</fullName>
    </submittedName>
</protein>
<name>A0A1E5JRU5_9GAMM</name>
<dbReference type="PANTHER" id="PTHR46825">
    <property type="entry name" value="D-ALANYL-D-ALANINE-CARBOXYPEPTIDASE/ENDOPEPTIDASE AMPH"/>
    <property type="match status" value="1"/>
</dbReference>
<keyword evidence="3" id="KW-1185">Reference proteome</keyword>
<dbReference type="PANTHER" id="PTHR46825:SF12">
    <property type="entry name" value="PENICILLIN-BINDING PROTEIN 4"/>
    <property type="match status" value="1"/>
</dbReference>
<dbReference type="Gene3D" id="3.40.710.10">
    <property type="entry name" value="DD-peptidase/beta-lactamase superfamily"/>
    <property type="match status" value="1"/>
</dbReference>
<dbReference type="EMBL" id="LSOG01000055">
    <property type="protein sequence ID" value="OEH47180.1"/>
    <property type="molecule type" value="Genomic_DNA"/>
</dbReference>
<dbReference type="InterPro" id="IPR001466">
    <property type="entry name" value="Beta-lactam-related"/>
</dbReference>
<sequence length="520" mass="58890">MATSPLIIALQVITKLGHVPAVSYACVKHQKINAHEFERTSISVGKKNAQSSDSEMAVDDKTRFPASSLSKIVFTYLLLQMVKDKQIDLDEPLHNILQYERFLVDGEYPKKAKELTALHVLSHTTGLPNFGASLSSTLRFDPESELGQKYSYSGEAFLYLQKVIETKMGKDLEALAQKYVFGPLDMRRSTFMPPPEEDDNVVAVHTALGNSTPIYVGDPPINAAGSLLTTAGDFSKFMVAWLKNMNDPLIEQAFEPTSADDFMTCGLGWHIYRHDNEVIAYQYGENPNTRAFIALNVTTKKGAVFFTNSANGMSIANQVFSSAHLTPIGNMQELYKSLHYAQSDEPGWYETISGKIAENEDKFEEARVCFEKAIELLPSDETKIRRLEWFNAVHHPSTEKEFTSSLNVFVGNYKNRYNDDVEMSIREGSLIFKQFDQESKLVRLTENEFLPEKDQSFKIRFDEEQMSMSYVHGGPDKILTKQPSPKSLLQYKDEVKRLRESHPDYMSSKVKSGVKTEFYM</sequence>
<keyword evidence="2" id="KW-0645">Protease</keyword>
<accession>A0A1E5JRU5</accession>
<reference evidence="2 3" key="1">
    <citation type="submission" date="2016-02" db="EMBL/GenBank/DDBJ databases">
        <title>Secondary metabolites in Legionella.</title>
        <authorList>
            <person name="Tobias N.J."/>
            <person name="Bode H.B."/>
        </authorList>
    </citation>
    <scope>NUCLEOTIDE SEQUENCE [LARGE SCALE GENOMIC DNA]</scope>
    <source>
        <strain evidence="2 3">DSM 19216</strain>
    </source>
</reference>
<feature type="domain" description="Beta-lactamase-related" evidence="1">
    <location>
        <begin position="18"/>
        <end position="312"/>
    </location>
</feature>
<dbReference type="InterPro" id="IPR012338">
    <property type="entry name" value="Beta-lactam/transpept-like"/>
</dbReference>
<dbReference type="Pfam" id="PF00144">
    <property type="entry name" value="Beta-lactamase"/>
    <property type="match status" value="1"/>
</dbReference>
<dbReference type="STRING" id="45071.Lpar_0006"/>
<dbReference type="SUPFAM" id="SSF56601">
    <property type="entry name" value="beta-lactamase/transpeptidase-like"/>
    <property type="match status" value="1"/>
</dbReference>
<dbReference type="GO" id="GO:0004180">
    <property type="term" value="F:carboxypeptidase activity"/>
    <property type="evidence" value="ECO:0007669"/>
    <property type="project" value="UniProtKB-KW"/>
</dbReference>
<gene>
    <name evidence="2" type="ORF">lpari_01834</name>
</gene>
<dbReference type="Proteomes" id="UP000095229">
    <property type="component" value="Unassembled WGS sequence"/>
</dbReference>
<organism evidence="2 3">
    <name type="scientific">Legionella parisiensis</name>
    <dbReference type="NCBI Taxonomy" id="45071"/>
    <lineage>
        <taxon>Bacteria</taxon>
        <taxon>Pseudomonadati</taxon>
        <taxon>Pseudomonadota</taxon>
        <taxon>Gammaproteobacteria</taxon>
        <taxon>Legionellales</taxon>
        <taxon>Legionellaceae</taxon>
        <taxon>Legionella</taxon>
    </lineage>
</organism>
<dbReference type="RefSeq" id="WP_058516111.1">
    <property type="nucleotide sequence ID" value="NZ_LSOG01000055.1"/>
</dbReference>
<dbReference type="InterPro" id="IPR050491">
    <property type="entry name" value="AmpC-like"/>
</dbReference>
<dbReference type="PATRIC" id="fig|45071.6.peg.8"/>
<proteinExistence type="predicted"/>
<keyword evidence="2" id="KW-0121">Carboxypeptidase</keyword>
<evidence type="ECO:0000259" key="1">
    <source>
        <dbReference type="Pfam" id="PF00144"/>
    </source>
</evidence>